<evidence type="ECO:0000256" key="1">
    <source>
        <dbReference type="ARBA" id="ARBA00010641"/>
    </source>
</evidence>
<gene>
    <name evidence="8" type="ORF">BN10_540075</name>
</gene>
<comment type="similarity">
    <text evidence="1">Belongs to the sigma-70 factor family. ECF subfamily.</text>
</comment>
<dbReference type="Proteomes" id="UP000013167">
    <property type="component" value="Unassembled WGS sequence"/>
</dbReference>
<keyword evidence="4" id="KW-0238">DNA-binding</keyword>
<evidence type="ECO:0000259" key="6">
    <source>
        <dbReference type="Pfam" id="PF04542"/>
    </source>
</evidence>
<dbReference type="InterPro" id="IPR039425">
    <property type="entry name" value="RNA_pol_sigma-70-like"/>
</dbReference>
<evidence type="ECO:0000256" key="3">
    <source>
        <dbReference type="ARBA" id="ARBA00023082"/>
    </source>
</evidence>
<dbReference type="InterPro" id="IPR036388">
    <property type="entry name" value="WH-like_DNA-bd_sf"/>
</dbReference>
<dbReference type="STRING" id="1193181.BN10_540075"/>
<dbReference type="GO" id="GO:0016987">
    <property type="term" value="F:sigma factor activity"/>
    <property type="evidence" value="ECO:0007669"/>
    <property type="project" value="UniProtKB-KW"/>
</dbReference>
<keyword evidence="9" id="KW-1185">Reference proteome</keyword>
<dbReference type="Pfam" id="PF08281">
    <property type="entry name" value="Sigma70_r4_2"/>
    <property type="match status" value="1"/>
</dbReference>
<dbReference type="InterPro" id="IPR007627">
    <property type="entry name" value="RNA_pol_sigma70_r2"/>
</dbReference>
<dbReference type="InterPro" id="IPR013325">
    <property type="entry name" value="RNA_pol_sigma_r2"/>
</dbReference>
<keyword evidence="3" id="KW-0731">Sigma factor</keyword>
<sequence>MHSHDLAPYRWMIVSLPPFQSLVDAHWRDVARLAHALAGPTHGDDVAQTAWTKALAAYPSVRSATNLRGWLLTITRNCAMDAHRSARQTVAVEDPATLLAAPVAAPRIDPRPELWSAVAGLPERQRAAVALKYVSDLDHREIARVLDTTPAMSRRLVSDALATLRLTLPEESR</sequence>
<dbReference type="AlphaFoldDB" id="N0E3E3"/>
<keyword evidence="5" id="KW-0804">Transcription</keyword>
<proteinExistence type="inferred from homology"/>
<reference evidence="8 9" key="1">
    <citation type="journal article" date="2013" name="ISME J.">
        <title>A metabolic model for members of the genus Tetrasphaera involved in enhanced biological phosphorus removal.</title>
        <authorList>
            <person name="Kristiansen R."/>
            <person name="Nguyen H.T.T."/>
            <person name="Saunders A.M."/>
            <person name="Nielsen J.L."/>
            <person name="Wimmer R."/>
            <person name="Le V.Q."/>
            <person name="McIlroy S.J."/>
            <person name="Petrovski S."/>
            <person name="Seviour R.J."/>
            <person name="Calteau A."/>
            <person name="Nielsen K.L."/>
            <person name="Nielsen P.H."/>
        </authorList>
    </citation>
    <scope>NUCLEOTIDE SEQUENCE [LARGE SCALE GENOMIC DNA]</scope>
    <source>
        <strain evidence="8 9">Lp2</strain>
    </source>
</reference>
<dbReference type="EMBL" id="CAIZ01000124">
    <property type="protein sequence ID" value="CCH70296.1"/>
    <property type="molecule type" value="Genomic_DNA"/>
</dbReference>
<name>N0E3E3_9MICO</name>
<evidence type="ECO:0000313" key="9">
    <source>
        <dbReference type="Proteomes" id="UP000013167"/>
    </source>
</evidence>
<dbReference type="eggNOG" id="COG1595">
    <property type="taxonomic scope" value="Bacteria"/>
</dbReference>
<dbReference type="Pfam" id="PF04542">
    <property type="entry name" value="Sigma70_r2"/>
    <property type="match status" value="1"/>
</dbReference>
<comment type="caution">
    <text evidence="8">The sequence shown here is derived from an EMBL/GenBank/DDBJ whole genome shotgun (WGS) entry which is preliminary data.</text>
</comment>
<dbReference type="SUPFAM" id="SSF88659">
    <property type="entry name" value="Sigma3 and sigma4 domains of RNA polymerase sigma factors"/>
    <property type="match status" value="1"/>
</dbReference>
<evidence type="ECO:0000313" key="8">
    <source>
        <dbReference type="EMBL" id="CCH70296.1"/>
    </source>
</evidence>
<evidence type="ECO:0000256" key="2">
    <source>
        <dbReference type="ARBA" id="ARBA00023015"/>
    </source>
</evidence>
<keyword evidence="2" id="KW-0805">Transcription regulation</keyword>
<accession>N0E3E3</accession>
<dbReference type="InterPro" id="IPR013249">
    <property type="entry name" value="RNA_pol_sigma70_r4_t2"/>
</dbReference>
<feature type="domain" description="RNA polymerase sigma factor 70 region 4 type 2" evidence="7">
    <location>
        <begin position="113"/>
        <end position="164"/>
    </location>
</feature>
<evidence type="ECO:0000259" key="7">
    <source>
        <dbReference type="Pfam" id="PF08281"/>
    </source>
</evidence>
<dbReference type="InterPro" id="IPR014284">
    <property type="entry name" value="RNA_pol_sigma-70_dom"/>
</dbReference>
<dbReference type="PANTHER" id="PTHR43133">
    <property type="entry name" value="RNA POLYMERASE ECF-TYPE SIGMA FACTO"/>
    <property type="match status" value="1"/>
</dbReference>
<protein>
    <submittedName>
        <fullName evidence="8">Putative RNA polymerase sigma factor</fullName>
    </submittedName>
</protein>
<dbReference type="GO" id="GO:0003677">
    <property type="term" value="F:DNA binding"/>
    <property type="evidence" value="ECO:0007669"/>
    <property type="project" value="UniProtKB-KW"/>
</dbReference>
<evidence type="ECO:0000256" key="5">
    <source>
        <dbReference type="ARBA" id="ARBA00023163"/>
    </source>
</evidence>
<dbReference type="InterPro" id="IPR013324">
    <property type="entry name" value="RNA_pol_sigma_r3/r4-like"/>
</dbReference>
<dbReference type="Gene3D" id="1.10.1740.10">
    <property type="match status" value="1"/>
</dbReference>
<dbReference type="SUPFAM" id="SSF88946">
    <property type="entry name" value="Sigma2 domain of RNA polymerase sigma factors"/>
    <property type="match status" value="1"/>
</dbReference>
<dbReference type="GO" id="GO:0006352">
    <property type="term" value="P:DNA-templated transcription initiation"/>
    <property type="evidence" value="ECO:0007669"/>
    <property type="project" value="InterPro"/>
</dbReference>
<feature type="domain" description="RNA polymerase sigma-70 region 2" evidence="6">
    <location>
        <begin position="22"/>
        <end position="87"/>
    </location>
</feature>
<dbReference type="HOGENOM" id="CLU_047691_3_5_11"/>
<dbReference type="NCBIfam" id="TIGR02937">
    <property type="entry name" value="sigma70-ECF"/>
    <property type="match status" value="1"/>
</dbReference>
<dbReference type="Gene3D" id="1.10.10.10">
    <property type="entry name" value="Winged helix-like DNA-binding domain superfamily/Winged helix DNA-binding domain"/>
    <property type="match status" value="1"/>
</dbReference>
<dbReference type="PANTHER" id="PTHR43133:SF8">
    <property type="entry name" value="RNA POLYMERASE SIGMA FACTOR HI_1459-RELATED"/>
    <property type="match status" value="1"/>
</dbReference>
<evidence type="ECO:0000256" key="4">
    <source>
        <dbReference type="ARBA" id="ARBA00023125"/>
    </source>
</evidence>
<organism evidence="8 9">
    <name type="scientific">Phycicoccus elongatus Lp2</name>
    <dbReference type="NCBI Taxonomy" id="1193181"/>
    <lineage>
        <taxon>Bacteria</taxon>
        <taxon>Bacillati</taxon>
        <taxon>Actinomycetota</taxon>
        <taxon>Actinomycetes</taxon>
        <taxon>Micrococcales</taxon>
        <taxon>Intrasporangiaceae</taxon>
        <taxon>Phycicoccus</taxon>
    </lineage>
</organism>